<sequence>MMSPPQHITSHLHQTLPQPQLSHQIPTHSSFLKLKLHTNNFNYIHNIIIFNVSLTPSIPPSTHILPLIR</sequence>
<protein>
    <submittedName>
        <fullName evidence="2">Uncharacterized protein</fullName>
    </submittedName>
</protein>
<evidence type="ECO:0000313" key="2">
    <source>
        <dbReference type="EMBL" id="KAK7262015.1"/>
    </source>
</evidence>
<proteinExistence type="predicted"/>
<feature type="region of interest" description="Disordered" evidence="1">
    <location>
        <begin position="1"/>
        <end position="22"/>
    </location>
</feature>
<dbReference type="AlphaFoldDB" id="A0AAN9I3A7"/>
<comment type="caution">
    <text evidence="2">The sequence shown here is derived from an EMBL/GenBank/DDBJ whole genome shotgun (WGS) entry which is preliminary data.</text>
</comment>
<keyword evidence="3" id="KW-1185">Reference proteome</keyword>
<dbReference type="Proteomes" id="UP001372338">
    <property type="component" value="Unassembled WGS sequence"/>
</dbReference>
<evidence type="ECO:0000313" key="3">
    <source>
        <dbReference type="Proteomes" id="UP001372338"/>
    </source>
</evidence>
<name>A0AAN9I3A7_CROPI</name>
<reference evidence="2 3" key="1">
    <citation type="submission" date="2024-01" db="EMBL/GenBank/DDBJ databases">
        <title>The genomes of 5 underutilized Papilionoideae crops provide insights into root nodulation and disease resistanc.</title>
        <authorList>
            <person name="Yuan L."/>
        </authorList>
    </citation>
    <scope>NUCLEOTIDE SEQUENCE [LARGE SCALE GENOMIC DNA]</scope>
    <source>
        <strain evidence="2">ZHUSHIDOU_FW_LH</strain>
        <tissue evidence="2">Leaf</tissue>
    </source>
</reference>
<dbReference type="EMBL" id="JAYWIO010000005">
    <property type="protein sequence ID" value="KAK7262015.1"/>
    <property type="molecule type" value="Genomic_DNA"/>
</dbReference>
<accession>A0AAN9I3A7</accession>
<organism evidence="2 3">
    <name type="scientific">Crotalaria pallida</name>
    <name type="common">Smooth rattlebox</name>
    <name type="synonym">Crotalaria striata</name>
    <dbReference type="NCBI Taxonomy" id="3830"/>
    <lineage>
        <taxon>Eukaryota</taxon>
        <taxon>Viridiplantae</taxon>
        <taxon>Streptophyta</taxon>
        <taxon>Embryophyta</taxon>
        <taxon>Tracheophyta</taxon>
        <taxon>Spermatophyta</taxon>
        <taxon>Magnoliopsida</taxon>
        <taxon>eudicotyledons</taxon>
        <taxon>Gunneridae</taxon>
        <taxon>Pentapetalae</taxon>
        <taxon>rosids</taxon>
        <taxon>fabids</taxon>
        <taxon>Fabales</taxon>
        <taxon>Fabaceae</taxon>
        <taxon>Papilionoideae</taxon>
        <taxon>50 kb inversion clade</taxon>
        <taxon>genistoids sensu lato</taxon>
        <taxon>core genistoids</taxon>
        <taxon>Crotalarieae</taxon>
        <taxon>Crotalaria</taxon>
    </lineage>
</organism>
<gene>
    <name evidence="2" type="ORF">RIF29_28343</name>
</gene>
<evidence type="ECO:0000256" key="1">
    <source>
        <dbReference type="SAM" id="MobiDB-lite"/>
    </source>
</evidence>